<evidence type="ECO:0000256" key="5">
    <source>
        <dbReference type="SAM" id="MobiDB-lite"/>
    </source>
</evidence>
<feature type="compositionally biased region" description="Basic and acidic residues" evidence="5">
    <location>
        <begin position="128"/>
        <end position="155"/>
    </location>
</feature>
<dbReference type="PROSITE" id="PS00518">
    <property type="entry name" value="ZF_RING_1"/>
    <property type="match status" value="1"/>
</dbReference>
<feature type="compositionally biased region" description="Basic and acidic residues" evidence="5">
    <location>
        <begin position="242"/>
        <end position="251"/>
    </location>
</feature>
<dbReference type="GO" id="GO:0005634">
    <property type="term" value="C:nucleus"/>
    <property type="evidence" value="ECO:0007669"/>
    <property type="project" value="TreeGrafter"/>
</dbReference>
<dbReference type="InterPro" id="IPR018957">
    <property type="entry name" value="Znf_C3HC4_RING-type"/>
</dbReference>
<dbReference type="GO" id="GO:0016567">
    <property type="term" value="P:protein ubiquitination"/>
    <property type="evidence" value="ECO:0007669"/>
    <property type="project" value="TreeGrafter"/>
</dbReference>
<dbReference type="GO" id="GO:0004842">
    <property type="term" value="F:ubiquitin-protein transferase activity"/>
    <property type="evidence" value="ECO:0007669"/>
    <property type="project" value="TreeGrafter"/>
</dbReference>
<dbReference type="EMBL" id="LFJN01000015">
    <property type="protein sequence ID" value="KPI39507.1"/>
    <property type="molecule type" value="Genomic_DNA"/>
</dbReference>
<keyword evidence="3" id="KW-0862">Zinc</keyword>
<dbReference type="Proteomes" id="UP000038010">
    <property type="component" value="Unassembled WGS sequence"/>
</dbReference>
<keyword evidence="1" id="KW-0479">Metal-binding</keyword>
<dbReference type="InterPro" id="IPR052256">
    <property type="entry name" value="E3_ubiquitin-ligase_CHFR"/>
</dbReference>
<dbReference type="OrthoDB" id="1305878at2759"/>
<dbReference type="VEuPathDB" id="FungiDB:AB675_5055"/>
<dbReference type="InterPro" id="IPR001841">
    <property type="entry name" value="Znf_RING"/>
</dbReference>
<dbReference type="PROSITE" id="PS50089">
    <property type="entry name" value="ZF_RING_2"/>
    <property type="match status" value="1"/>
</dbReference>
<feature type="compositionally biased region" description="Polar residues" evidence="5">
    <location>
        <begin position="327"/>
        <end position="343"/>
    </location>
</feature>
<evidence type="ECO:0000259" key="6">
    <source>
        <dbReference type="PROSITE" id="PS50089"/>
    </source>
</evidence>
<evidence type="ECO:0000256" key="3">
    <source>
        <dbReference type="ARBA" id="ARBA00022833"/>
    </source>
</evidence>
<evidence type="ECO:0000256" key="4">
    <source>
        <dbReference type="PROSITE-ProRule" id="PRU00175"/>
    </source>
</evidence>
<dbReference type="PANTHER" id="PTHR16079:SF4">
    <property type="entry name" value="E3 UBIQUITIN-PROTEIN LIGASE CHFR"/>
    <property type="match status" value="1"/>
</dbReference>
<organism evidence="7 8">
    <name type="scientific">Cyphellophora attinorum</name>
    <dbReference type="NCBI Taxonomy" id="1664694"/>
    <lineage>
        <taxon>Eukaryota</taxon>
        <taxon>Fungi</taxon>
        <taxon>Dikarya</taxon>
        <taxon>Ascomycota</taxon>
        <taxon>Pezizomycotina</taxon>
        <taxon>Eurotiomycetes</taxon>
        <taxon>Chaetothyriomycetidae</taxon>
        <taxon>Chaetothyriales</taxon>
        <taxon>Cyphellophoraceae</taxon>
        <taxon>Cyphellophora</taxon>
    </lineage>
</organism>
<evidence type="ECO:0000313" key="7">
    <source>
        <dbReference type="EMBL" id="KPI39507.1"/>
    </source>
</evidence>
<feature type="region of interest" description="Disordered" evidence="5">
    <location>
        <begin position="323"/>
        <end position="343"/>
    </location>
</feature>
<dbReference type="GO" id="GO:0008270">
    <property type="term" value="F:zinc ion binding"/>
    <property type="evidence" value="ECO:0007669"/>
    <property type="project" value="UniProtKB-KW"/>
</dbReference>
<dbReference type="STRING" id="1664694.A0A0N1NZY5"/>
<keyword evidence="2 4" id="KW-0863">Zinc-finger</keyword>
<reference evidence="7 8" key="1">
    <citation type="submission" date="2015-06" db="EMBL/GenBank/DDBJ databases">
        <title>Draft genome of the ant-associated black yeast Phialophora attae CBS 131958.</title>
        <authorList>
            <person name="Moreno L.F."/>
            <person name="Stielow B.J."/>
            <person name="de Hoog S."/>
            <person name="Vicente V.A."/>
            <person name="Weiss V.A."/>
            <person name="de Vries M."/>
            <person name="Cruz L.M."/>
            <person name="Souza E.M."/>
        </authorList>
    </citation>
    <scope>NUCLEOTIDE SEQUENCE [LARGE SCALE GENOMIC DNA]</scope>
    <source>
        <strain evidence="7 8">CBS 131958</strain>
    </source>
</reference>
<comment type="caution">
    <text evidence="7">The sequence shown here is derived from an EMBL/GenBank/DDBJ whole genome shotgun (WGS) entry which is preliminary data.</text>
</comment>
<dbReference type="PANTHER" id="PTHR16079">
    <property type="entry name" value="UBIQUITIN LIGASE PROTEIN CHFR"/>
    <property type="match status" value="1"/>
</dbReference>
<sequence length="419" mass="47391">MAATPAAAAKTTGLLNLEKELICFICTEVLYQPLTLLDCLHTFCGSCLKEWFSHQHRKATHSHSPVRNPLPYTCPTCRADVKDAQHNAMITTLLDMFLTANPDRARSEEEKAEMAKIYKPPENILPRVDGRRSDRRRREQEDPSRRERHSTDIPRQRSSTRDTTASPYQPRRDNLLTPDHAHTTSRSRSREHDRARERRIQERTERRERRHTPAEEDVLDQSREDAPALASPPQSPPISSPRHPDAVEARQRGARTVAHQASLRSMVSASDSGTGTGDSLDEARLMQEILAEGLLDGIDIDTLTEEQQDELSEVIAQRYRELHPRPSQRSAQTSAPTSPEPTTDIATAMQNLRVKMAAQGHPLAAQALPEKLVHLRHIPLRPRLADRPLHRSRKEPINADHRITGLDHMSVDIDPLILV</sequence>
<feature type="compositionally biased region" description="Basic and acidic residues" evidence="5">
    <location>
        <begin position="170"/>
        <end position="226"/>
    </location>
</feature>
<name>A0A0N1NZY5_9EURO</name>
<dbReference type="SMART" id="SM00184">
    <property type="entry name" value="RING"/>
    <property type="match status" value="1"/>
</dbReference>
<evidence type="ECO:0000256" key="1">
    <source>
        <dbReference type="ARBA" id="ARBA00022723"/>
    </source>
</evidence>
<dbReference type="RefSeq" id="XP_017999470.1">
    <property type="nucleotide sequence ID" value="XM_018145237.1"/>
</dbReference>
<dbReference type="GeneID" id="28737117"/>
<feature type="domain" description="RING-type" evidence="6">
    <location>
        <begin position="23"/>
        <end position="78"/>
    </location>
</feature>
<gene>
    <name evidence="7" type="ORF">AB675_5055</name>
</gene>
<dbReference type="Gene3D" id="3.30.40.10">
    <property type="entry name" value="Zinc/RING finger domain, C3HC4 (zinc finger)"/>
    <property type="match status" value="1"/>
</dbReference>
<dbReference type="GO" id="GO:0006511">
    <property type="term" value="P:ubiquitin-dependent protein catabolic process"/>
    <property type="evidence" value="ECO:0007669"/>
    <property type="project" value="TreeGrafter"/>
</dbReference>
<evidence type="ECO:0000256" key="2">
    <source>
        <dbReference type="ARBA" id="ARBA00022771"/>
    </source>
</evidence>
<dbReference type="Pfam" id="PF00097">
    <property type="entry name" value="zf-C3HC4"/>
    <property type="match status" value="1"/>
</dbReference>
<dbReference type="SUPFAM" id="SSF57850">
    <property type="entry name" value="RING/U-box"/>
    <property type="match status" value="1"/>
</dbReference>
<feature type="region of interest" description="Disordered" evidence="5">
    <location>
        <begin position="105"/>
        <end position="279"/>
    </location>
</feature>
<dbReference type="InterPro" id="IPR013083">
    <property type="entry name" value="Znf_RING/FYVE/PHD"/>
</dbReference>
<dbReference type="InterPro" id="IPR017907">
    <property type="entry name" value="Znf_RING_CS"/>
</dbReference>
<proteinExistence type="predicted"/>
<protein>
    <recommendedName>
        <fullName evidence="6">RING-type domain-containing protein</fullName>
    </recommendedName>
</protein>
<dbReference type="AlphaFoldDB" id="A0A0N1NZY5"/>
<accession>A0A0N1NZY5</accession>
<evidence type="ECO:0000313" key="8">
    <source>
        <dbReference type="Proteomes" id="UP000038010"/>
    </source>
</evidence>
<feature type="compositionally biased region" description="Basic and acidic residues" evidence="5">
    <location>
        <begin position="105"/>
        <end position="116"/>
    </location>
</feature>
<keyword evidence="8" id="KW-1185">Reference proteome</keyword>